<organism evidence="2 3">
    <name type="scientific">Halobium palmae</name>
    <dbReference type="NCBI Taxonomy" id="1776492"/>
    <lineage>
        <taxon>Archaea</taxon>
        <taxon>Methanobacteriati</taxon>
        <taxon>Methanobacteriota</taxon>
        <taxon>Stenosarchaea group</taxon>
        <taxon>Halobacteria</taxon>
        <taxon>Halobacteriales</taxon>
        <taxon>Haloferacaceae</taxon>
        <taxon>Halobium</taxon>
    </lineage>
</organism>
<evidence type="ECO:0000313" key="3">
    <source>
        <dbReference type="Proteomes" id="UP001596328"/>
    </source>
</evidence>
<evidence type="ECO:0000256" key="1">
    <source>
        <dbReference type="SAM" id="MobiDB-lite"/>
    </source>
</evidence>
<reference evidence="2 3" key="1">
    <citation type="journal article" date="2019" name="Int. J. Syst. Evol. Microbiol.">
        <title>The Global Catalogue of Microorganisms (GCM) 10K type strain sequencing project: providing services to taxonomists for standard genome sequencing and annotation.</title>
        <authorList>
            <consortium name="The Broad Institute Genomics Platform"/>
            <consortium name="The Broad Institute Genome Sequencing Center for Infectious Disease"/>
            <person name="Wu L."/>
            <person name="Ma J."/>
        </authorList>
    </citation>
    <scope>NUCLEOTIDE SEQUENCE [LARGE SCALE GENOMIC DNA]</scope>
    <source>
        <strain evidence="2 3">NBRC 111368</strain>
    </source>
</reference>
<name>A0ABD5S704_9EURY</name>
<evidence type="ECO:0000313" key="2">
    <source>
        <dbReference type="EMBL" id="MFC6726787.1"/>
    </source>
</evidence>
<feature type="region of interest" description="Disordered" evidence="1">
    <location>
        <begin position="74"/>
        <end position="112"/>
    </location>
</feature>
<sequence length="112" mass="13036">MSDRDTTPEEWPAPDREGQVEVLLLGTYHMDDPGLDEVNVDADDVLTDSRQAELRELADRLATWDPDRIAVERPHDRADELDDRYREYRSGERAYDREESFPSPHPDRNEPA</sequence>
<dbReference type="Proteomes" id="UP001596328">
    <property type="component" value="Unassembled WGS sequence"/>
</dbReference>
<gene>
    <name evidence="2" type="ORF">ACFQE1_20915</name>
</gene>
<comment type="caution">
    <text evidence="2">The sequence shown here is derived from an EMBL/GenBank/DDBJ whole genome shotgun (WGS) entry which is preliminary data.</text>
</comment>
<keyword evidence="3" id="KW-1185">Reference proteome</keyword>
<dbReference type="AlphaFoldDB" id="A0ABD5S704"/>
<proteinExistence type="predicted"/>
<accession>A0ABD5S704</accession>
<dbReference type="EMBL" id="JBHSWU010001392">
    <property type="protein sequence ID" value="MFC6726787.1"/>
    <property type="molecule type" value="Genomic_DNA"/>
</dbReference>
<feature type="non-terminal residue" evidence="2">
    <location>
        <position position="112"/>
    </location>
</feature>
<protein>
    <submittedName>
        <fullName evidence="2">Uncharacterized protein</fullName>
    </submittedName>
</protein>